<evidence type="ECO:0000313" key="4">
    <source>
        <dbReference type="Proteomes" id="UP000689195"/>
    </source>
</evidence>
<dbReference type="InterPro" id="IPR019019">
    <property type="entry name" value="H-type_lectin_domain"/>
</dbReference>
<keyword evidence="1" id="KW-0732">Signal</keyword>
<dbReference type="Pfam" id="PF09458">
    <property type="entry name" value="H_lectin"/>
    <property type="match status" value="1"/>
</dbReference>
<dbReference type="OrthoDB" id="299596at2759"/>
<feature type="domain" description="H-type lectin" evidence="2">
    <location>
        <begin position="41"/>
        <end position="104"/>
    </location>
</feature>
<reference evidence="3" key="1">
    <citation type="submission" date="2021-01" db="EMBL/GenBank/DDBJ databases">
        <authorList>
            <consortium name="Genoscope - CEA"/>
            <person name="William W."/>
        </authorList>
    </citation>
    <scope>NUCLEOTIDE SEQUENCE</scope>
</reference>
<feature type="signal peptide" evidence="1">
    <location>
        <begin position="1"/>
        <end position="18"/>
    </location>
</feature>
<dbReference type="EMBL" id="CAJJDO010000042">
    <property type="protein sequence ID" value="CAD8165036.1"/>
    <property type="molecule type" value="Genomic_DNA"/>
</dbReference>
<dbReference type="Proteomes" id="UP000689195">
    <property type="component" value="Unassembled WGS sequence"/>
</dbReference>
<organism evidence="3 4">
    <name type="scientific">Paramecium pentaurelia</name>
    <dbReference type="NCBI Taxonomy" id="43138"/>
    <lineage>
        <taxon>Eukaryota</taxon>
        <taxon>Sar</taxon>
        <taxon>Alveolata</taxon>
        <taxon>Ciliophora</taxon>
        <taxon>Intramacronucleata</taxon>
        <taxon>Oligohymenophorea</taxon>
        <taxon>Peniculida</taxon>
        <taxon>Parameciidae</taxon>
        <taxon>Paramecium</taxon>
    </lineage>
</organism>
<name>A0A8S1URE4_9CILI</name>
<evidence type="ECO:0000256" key="1">
    <source>
        <dbReference type="SAM" id="SignalP"/>
    </source>
</evidence>
<sequence length="411" mass="47191">MINNSFLLFAQLIVLISGILKYDSGAFSGFSTCQSGNTQTYTINFNGVFGNVPQLILGLEKIDMGKGADFRIQAQNIQTTNFELQLNCVTSTPFYSAIFNWYAIDDQRIQVINNFNMENPDNQVFDHDNANAIFGILSITSMGIYHDVDFQISISSITTTQVTVSITKHNWWFVNLKQIGYQIILGIQEALTDVEILFHTSQYNSGLLTQYPNKWLFLSYNGFALNNNIRTRSVRTSVSESYIVETWYGTYINNYHLKSWIAYQFTTVFQAFECLTLRISQALDMEVQIKPKIFLEINEITQSFSSSTYLIIDKTLNLLNMKIYMKCTKTKTIASQFLKCQSCSTKKYYKFSHYCHGTIDAVTYFPRFQLAQSVYKELNVNILVDRIIITQVLYNQVQSSETLLDIQVLNS</sequence>
<evidence type="ECO:0000313" key="3">
    <source>
        <dbReference type="EMBL" id="CAD8165036.1"/>
    </source>
</evidence>
<comment type="caution">
    <text evidence="3">The sequence shown here is derived from an EMBL/GenBank/DDBJ whole genome shotgun (WGS) entry which is preliminary data.</text>
</comment>
<proteinExistence type="predicted"/>
<evidence type="ECO:0000259" key="2">
    <source>
        <dbReference type="Pfam" id="PF09458"/>
    </source>
</evidence>
<dbReference type="GO" id="GO:0030246">
    <property type="term" value="F:carbohydrate binding"/>
    <property type="evidence" value="ECO:0007669"/>
    <property type="project" value="InterPro"/>
</dbReference>
<dbReference type="GO" id="GO:0007155">
    <property type="term" value="P:cell adhesion"/>
    <property type="evidence" value="ECO:0007669"/>
    <property type="project" value="InterPro"/>
</dbReference>
<keyword evidence="4" id="KW-1185">Reference proteome</keyword>
<gene>
    <name evidence="3" type="ORF">PPENT_87.1.T0420010</name>
</gene>
<dbReference type="AlphaFoldDB" id="A0A8S1URE4"/>
<feature type="chain" id="PRO_5035717956" description="H-type lectin domain-containing protein" evidence="1">
    <location>
        <begin position="19"/>
        <end position="411"/>
    </location>
</feature>
<accession>A0A8S1URE4</accession>
<protein>
    <recommendedName>
        <fullName evidence="2">H-type lectin domain-containing protein</fullName>
    </recommendedName>
</protein>